<dbReference type="InterPro" id="IPR041413">
    <property type="entry name" value="MLTR_LBD"/>
</dbReference>
<dbReference type="Gene3D" id="3.30.450.180">
    <property type="match status" value="1"/>
</dbReference>
<sequence>MSTRGPRSSEVGRAHPARLRAGLRAALDAIVDAPAMVLTDRLDVVAANRLGRALWAPVLEDDRPNLARFLFLDEDASTSFCPEWDRVADEQVHRLRAAAADDPHDRALHRLIGELSTNSAPFRTRWSSKRGCACRPPRLVIDHPLVGELELAREDLAPTADSALTLRICTTEPGSATDERLRILAGWTQDAAVAENTAPPGAH</sequence>
<protein>
    <recommendedName>
        <fullName evidence="1">MmyB-like transcription regulator ligand binding domain-containing protein</fullName>
    </recommendedName>
</protein>
<evidence type="ECO:0000313" key="3">
    <source>
        <dbReference type="Proteomes" id="UP001458415"/>
    </source>
</evidence>
<dbReference type="PANTHER" id="PTHR35010:SF2">
    <property type="entry name" value="BLL4672 PROTEIN"/>
    <property type="match status" value="1"/>
</dbReference>
<dbReference type="EMBL" id="JBEPCU010000017">
    <property type="protein sequence ID" value="MER6975959.1"/>
    <property type="molecule type" value="Genomic_DNA"/>
</dbReference>
<name>A0ABV1VVK7_9ACTN</name>
<dbReference type="RefSeq" id="WP_086723137.1">
    <property type="nucleotide sequence ID" value="NZ_MUBM01000020.1"/>
</dbReference>
<proteinExistence type="predicted"/>
<dbReference type="PANTHER" id="PTHR35010">
    <property type="entry name" value="BLL4672 PROTEIN-RELATED"/>
    <property type="match status" value="1"/>
</dbReference>
<gene>
    <name evidence="2" type="ORF">ABT317_02605</name>
</gene>
<feature type="domain" description="MmyB-like transcription regulator ligand binding" evidence="1">
    <location>
        <begin position="19"/>
        <end position="184"/>
    </location>
</feature>
<keyword evidence="3" id="KW-1185">Reference proteome</keyword>
<dbReference type="Pfam" id="PF17765">
    <property type="entry name" value="MLTR_LBD"/>
    <property type="match status" value="1"/>
</dbReference>
<evidence type="ECO:0000313" key="2">
    <source>
        <dbReference type="EMBL" id="MER6975959.1"/>
    </source>
</evidence>
<organism evidence="2 3">
    <name type="scientific">Streptomyces carpinensis</name>
    <dbReference type="NCBI Taxonomy" id="66369"/>
    <lineage>
        <taxon>Bacteria</taxon>
        <taxon>Bacillati</taxon>
        <taxon>Actinomycetota</taxon>
        <taxon>Actinomycetes</taxon>
        <taxon>Kitasatosporales</taxon>
        <taxon>Streptomycetaceae</taxon>
        <taxon>Streptomyces</taxon>
    </lineage>
</organism>
<dbReference type="Proteomes" id="UP001458415">
    <property type="component" value="Unassembled WGS sequence"/>
</dbReference>
<evidence type="ECO:0000259" key="1">
    <source>
        <dbReference type="Pfam" id="PF17765"/>
    </source>
</evidence>
<reference evidence="2 3" key="1">
    <citation type="submission" date="2024-06" db="EMBL/GenBank/DDBJ databases">
        <title>The Natural Products Discovery Center: Release of the First 8490 Sequenced Strains for Exploring Actinobacteria Biosynthetic Diversity.</title>
        <authorList>
            <person name="Kalkreuter E."/>
            <person name="Kautsar S.A."/>
            <person name="Yang D."/>
            <person name="Bader C.D."/>
            <person name="Teijaro C.N."/>
            <person name="Fluegel L."/>
            <person name="Davis C.M."/>
            <person name="Simpson J.R."/>
            <person name="Lauterbach L."/>
            <person name="Steele A.D."/>
            <person name="Gui C."/>
            <person name="Meng S."/>
            <person name="Li G."/>
            <person name="Viehrig K."/>
            <person name="Ye F."/>
            <person name="Su P."/>
            <person name="Kiefer A.F."/>
            <person name="Nichols A."/>
            <person name="Cepeda A.J."/>
            <person name="Yan W."/>
            <person name="Fan B."/>
            <person name="Jiang Y."/>
            <person name="Adhikari A."/>
            <person name="Zheng C.-J."/>
            <person name="Schuster L."/>
            <person name="Cowan T.M."/>
            <person name="Smanski M.J."/>
            <person name="Chevrette M.G."/>
            <person name="De Carvalho L.P.S."/>
            <person name="Shen B."/>
        </authorList>
    </citation>
    <scope>NUCLEOTIDE SEQUENCE [LARGE SCALE GENOMIC DNA]</scope>
    <source>
        <strain evidence="2 3">NPDC000634</strain>
    </source>
</reference>
<accession>A0ABV1VVK7</accession>
<comment type="caution">
    <text evidence="2">The sequence shown here is derived from an EMBL/GenBank/DDBJ whole genome shotgun (WGS) entry which is preliminary data.</text>
</comment>